<protein>
    <submittedName>
        <fullName evidence="1">Uncharacterized protein</fullName>
    </submittedName>
</protein>
<dbReference type="EMBL" id="CM040977">
    <property type="protein sequence ID" value="MCJ8731049.1"/>
    <property type="molecule type" value="Genomic_DNA"/>
</dbReference>
<name>A0ACC5Y5P6_9TELE</name>
<gene>
    <name evidence="1" type="ORF">PDJAM_G00191530</name>
</gene>
<organism evidence="1 2">
    <name type="scientific">Pangasius djambal</name>
    <dbReference type="NCBI Taxonomy" id="1691987"/>
    <lineage>
        <taxon>Eukaryota</taxon>
        <taxon>Metazoa</taxon>
        <taxon>Chordata</taxon>
        <taxon>Craniata</taxon>
        <taxon>Vertebrata</taxon>
        <taxon>Euteleostomi</taxon>
        <taxon>Actinopterygii</taxon>
        <taxon>Neopterygii</taxon>
        <taxon>Teleostei</taxon>
        <taxon>Ostariophysi</taxon>
        <taxon>Siluriformes</taxon>
        <taxon>Pangasiidae</taxon>
        <taxon>Pangasius</taxon>
    </lineage>
</organism>
<keyword evidence="2" id="KW-1185">Reference proteome</keyword>
<sequence>MMSLGAESRMEKRLKKLEAMIRDPRSAINLESLLDATNAMVLDLNFPALRKNKNIETFLNRYEAVMGDIRDLQMKPEDFDKVKVIGRGAFGEVQLVRHKASQKVYAMKLLSKFEMIKRSDSAFFWEERDIMAFAHSPWVVQLCCAFQDDRFLYMVMEYMPGGDLVNLTSTYDVPEKWAKFYTAEVVMALDAIHSMGFIHRDVKPDNMLLDHNGHLKLADFGTCMKMDSTGMVHCDTAVGTPDYISPEVLKSQGGDGYYGRECDWWSVGVFLFEMLVGDTPFYADSLVGTYSKIMDHKNSLNFPDDVEISKEAKNIICAFLTDREVRLGRNGVEEIKRHLFFKNDQWTFDTIRDTVAPVVPELSSDIDTSNFDDIEDDKGDVETFPTPKAFVGNQLPFVGFTYFKEDQLLNAFNSSSERPASVKGELQKKIHSLEEQLNNEMQAKDELEHKYRTSNARLDKIAKELEEEMSSRKALESSLRQLEREKALLQHKSVESHRKAESEADRKRCLENEVNSLRDQLEEMKKRNQNSHISNEKNIHLQRQLDEANTLLRAESDAAARLRKSQAEGNKQLQQLETHVRELQDKCCLLESSKLTLEKDFISLQAALDTEKREHTQRSETISDLQDLEQKLQAEHSSKLQVENRLLELEKHNSMLDCDYKQALHKLDELRRHKDQLNEEVKNLSLKIEQEVQKRSLTQNDLKVQNQQLSTLRTSEKQLKQEINHLLDIKRSLEKQIMELRKERQDSDGQMKELQDQLEAEQYFSTLYKTQVRELKEECEERNKLYKEMQQNLQELQEERDSLAAQLEITLTKADSEQLARSIAEEQYSDLEKEKIMKELEIKEMMARHRQELAEKDTTISLLEEANRMLTSDVANLANEKEELNNKLKEALDDLQKLKDDEQSITQMKLAYEKQLQSERTLKTQAVNKLAEIMNRKEVRGNGSRRGNDTDVKRKEKENRKLQLELRSEREKLNSTIIKYQREINEMQAQLADESVMRVELQMALDSKDSDIEQLRGLLNSLNVHSLDSASMSSGPDFETDESLPETRLEGWLSLPVRNNTKRFGWERKYVVVSSKKILFYNSEQDKELSNPYMVLDIDKLFHVRSVTQTDVYRADAKEIPRIFQILYANEGESKKEQEVEPLPIGEKSSYICHKGHEFIPTLYHFPTNCEACTKPLWNMFKPPPALECRRCHIKCHKDHMDKKEEVIAPCRVNYDVSTAKNLLLLASSQEEQQKWVSRLVKKIPKKPPGPDWSHRSSPRVPTKVQASQSMRRTSRQLQAGKTSATLYDTHRTVQNCAEPTAPPPGREKFIHHKGHEFLPIFYHFPTTCEACAKPLWNMIKPPLALECKRCQIKCHKDHMDRKEEVLTPCNPARFNPQFATG</sequence>
<proteinExistence type="predicted"/>
<dbReference type="Proteomes" id="UP000830395">
    <property type="component" value="Chromosome 3"/>
</dbReference>
<evidence type="ECO:0000313" key="1">
    <source>
        <dbReference type="EMBL" id="MCJ8731049.1"/>
    </source>
</evidence>
<evidence type="ECO:0000313" key="2">
    <source>
        <dbReference type="Proteomes" id="UP000830395"/>
    </source>
</evidence>
<comment type="caution">
    <text evidence="1">The sequence shown here is derived from an EMBL/GenBank/DDBJ whole genome shotgun (WGS) entry which is preliminary data.</text>
</comment>
<reference evidence="1" key="1">
    <citation type="submission" date="2020-02" db="EMBL/GenBank/DDBJ databases">
        <title>Genome sequencing of the panga catfish, Pangasius djambal.</title>
        <authorList>
            <person name="Wen M."/>
            <person name="Zahm M."/>
            <person name="Roques C."/>
            <person name="Cabau C."/>
            <person name="Klopp C."/>
            <person name="Donnadieu C."/>
            <person name="Jouanno E."/>
            <person name="Avarre J.-C."/>
            <person name="Campet M."/>
            <person name="Ha T."/>
            <person name="Dugue R."/>
            <person name="Lampietro C."/>
            <person name="Louis A."/>
            <person name="Herpin A."/>
            <person name="Echchiki A."/>
            <person name="Berthelot C."/>
            <person name="Parey E."/>
            <person name="Roest-Crollius H."/>
            <person name="Braasch I."/>
            <person name="Postlethwait J.H."/>
            <person name="Bobe J."/>
            <person name="Montfort J."/>
            <person name="Bouchez O."/>
            <person name="Begum T."/>
            <person name="Schartl M."/>
            <person name="Gustiano R."/>
            <person name="Guiguen Y."/>
        </authorList>
    </citation>
    <scope>NUCLEOTIDE SEQUENCE</scope>
    <source>
        <strain evidence="1">Pdj_M5554</strain>
    </source>
</reference>
<accession>A0ACC5Y5P6</accession>